<sequence length="91" mass="11001">MKSFQIKFLERTYEVKSDRDEEYLKKLFGLLENKVKEFKEKFPYLDFSELILFGSLNLIEELLDSQEKQENFLKEKLDMLIEKLVNNKGSR</sequence>
<dbReference type="InterPro" id="IPR036192">
    <property type="entry name" value="Cell_div_ZapA-like_sf"/>
</dbReference>
<reference evidence="2" key="1">
    <citation type="journal article" date="2020" name="mSystems">
        <title>Genome- and Community-Level Interaction Insights into Carbon Utilization and Element Cycling Functions of Hydrothermarchaeota in Hydrothermal Sediment.</title>
        <authorList>
            <person name="Zhou Z."/>
            <person name="Liu Y."/>
            <person name="Xu W."/>
            <person name="Pan J."/>
            <person name="Luo Z.H."/>
            <person name="Li M."/>
        </authorList>
    </citation>
    <scope>NUCLEOTIDE SEQUENCE [LARGE SCALE GENOMIC DNA]</scope>
    <source>
        <strain evidence="2">SpSt-697</strain>
    </source>
</reference>
<evidence type="ECO:0000256" key="1">
    <source>
        <dbReference type="SAM" id="Coils"/>
    </source>
</evidence>
<feature type="coiled-coil region" evidence="1">
    <location>
        <begin position="56"/>
        <end position="83"/>
    </location>
</feature>
<proteinExistence type="predicted"/>
<accession>A0A7V3ZVJ8</accession>
<gene>
    <name evidence="2" type="ORF">ENU74_04420</name>
</gene>
<dbReference type="GO" id="GO:0051301">
    <property type="term" value="P:cell division"/>
    <property type="evidence" value="ECO:0007669"/>
    <property type="project" value="UniProtKB-KW"/>
</dbReference>
<comment type="caution">
    <text evidence="2">The sequence shown here is derived from an EMBL/GenBank/DDBJ whole genome shotgun (WGS) entry which is preliminary data.</text>
</comment>
<dbReference type="InterPro" id="IPR007838">
    <property type="entry name" value="Cell_div_ZapA-like"/>
</dbReference>
<keyword evidence="1" id="KW-0175">Coiled coil</keyword>
<keyword evidence="2" id="KW-0131">Cell cycle</keyword>
<organism evidence="2">
    <name type="scientific">candidate division WOR-3 bacterium</name>
    <dbReference type="NCBI Taxonomy" id="2052148"/>
    <lineage>
        <taxon>Bacteria</taxon>
        <taxon>Bacteria division WOR-3</taxon>
    </lineage>
</organism>
<dbReference type="Pfam" id="PF05164">
    <property type="entry name" value="ZapA"/>
    <property type="match status" value="1"/>
</dbReference>
<dbReference type="EMBL" id="DTDR01000114">
    <property type="protein sequence ID" value="HGK63818.1"/>
    <property type="molecule type" value="Genomic_DNA"/>
</dbReference>
<dbReference type="SUPFAM" id="SSF102829">
    <property type="entry name" value="Cell division protein ZapA-like"/>
    <property type="match status" value="1"/>
</dbReference>
<protein>
    <submittedName>
        <fullName evidence="2">Cell division protein ZapA</fullName>
    </submittedName>
</protein>
<evidence type="ECO:0000313" key="2">
    <source>
        <dbReference type="EMBL" id="HGK63818.1"/>
    </source>
</evidence>
<name>A0A7V3ZVJ8_UNCW3</name>
<dbReference type="AlphaFoldDB" id="A0A7V3ZVJ8"/>
<keyword evidence="2" id="KW-0132">Cell division</keyword>